<feature type="domain" description="MIP18 family-like" evidence="1">
    <location>
        <begin position="4"/>
        <end position="78"/>
    </location>
</feature>
<dbReference type="InterPro" id="IPR002744">
    <property type="entry name" value="MIP18-like"/>
</dbReference>
<comment type="caution">
    <text evidence="2">The sequence shown here is derived from an EMBL/GenBank/DDBJ whole genome shotgun (WGS) entry which is preliminary data.</text>
</comment>
<dbReference type="Pfam" id="PF01883">
    <property type="entry name" value="FeS_assembly_P"/>
    <property type="match status" value="1"/>
</dbReference>
<sequence length="101" mass="11358">MVSKEEIINALKNVYDPEIPINIVDLGLIYKLDVDEENGIVKILMTLTAPGCPMGNYIVNDVEMVLRSLDGVKDVQIELTYDPPWSPDMMSEEAKKELGYL</sequence>
<reference evidence="2 3" key="1">
    <citation type="submission" date="2018-01" db="EMBL/GenBank/DDBJ databases">
        <title>Metagenomic assembled genomes from two thermal pools in the Uzon Caldera, Kamchatka, Russia.</title>
        <authorList>
            <person name="Wilkins L."/>
            <person name="Ettinger C."/>
        </authorList>
    </citation>
    <scope>NUCLEOTIDE SEQUENCE [LARGE SCALE GENOMIC DNA]</scope>
    <source>
        <strain evidence="2">ZAV-07</strain>
    </source>
</reference>
<dbReference type="SUPFAM" id="SSF117916">
    <property type="entry name" value="Fe-S cluster assembly (FSCA) domain-like"/>
    <property type="match status" value="1"/>
</dbReference>
<evidence type="ECO:0000313" key="2">
    <source>
        <dbReference type="EMBL" id="PMP66924.1"/>
    </source>
</evidence>
<dbReference type="Gene3D" id="3.30.300.130">
    <property type="entry name" value="Fe-S cluster assembly (FSCA)"/>
    <property type="match status" value="1"/>
</dbReference>
<dbReference type="InterPro" id="IPR052339">
    <property type="entry name" value="Fe-S_Maturation_MIP18"/>
</dbReference>
<gene>
    <name evidence="2" type="ORF">C0189_04240</name>
</gene>
<evidence type="ECO:0000313" key="3">
    <source>
        <dbReference type="Proteomes" id="UP000237040"/>
    </source>
</evidence>
<dbReference type="InterPro" id="IPR034904">
    <property type="entry name" value="FSCA_dom_sf"/>
</dbReference>
<dbReference type="PANTHER" id="PTHR42831">
    <property type="entry name" value="FE-S PROTEIN MATURATION AUXILIARY FACTOR YITW"/>
    <property type="match status" value="1"/>
</dbReference>
<dbReference type="RefSeq" id="WP_424586659.1">
    <property type="nucleotide sequence ID" value="NZ_JBNATC010000002.1"/>
</dbReference>
<proteinExistence type="predicted"/>
<dbReference type="AlphaFoldDB" id="A0A2J6WE06"/>
<dbReference type="EMBL" id="PNIL01000061">
    <property type="protein sequence ID" value="PMP66924.1"/>
    <property type="molecule type" value="Genomic_DNA"/>
</dbReference>
<evidence type="ECO:0000259" key="1">
    <source>
        <dbReference type="Pfam" id="PF01883"/>
    </source>
</evidence>
<name>A0A2J6WE06_9BACT</name>
<accession>A0A2J6WE06</accession>
<organism evidence="2 3">
    <name type="scientific">Caldisericum exile</name>
    <dbReference type="NCBI Taxonomy" id="693075"/>
    <lineage>
        <taxon>Bacteria</taxon>
        <taxon>Pseudomonadati</taxon>
        <taxon>Caldisericota/Cryosericota group</taxon>
        <taxon>Caldisericota</taxon>
        <taxon>Caldisericia</taxon>
        <taxon>Caldisericales</taxon>
        <taxon>Caldisericaceae</taxon>
        <taxon>Caldisericum</taxon>
    </lineage>
</organism>
<dbReference type="Proteomes" id="UP000237040">
    <property type="component" value="Unassembled WGS sequence"/>
</dbReference>
<dbReference type="PANTHER" id="PTHR42831:SF1">
    <property type="entry name" value="FE-S PROTEIN MATURATION AUXILIARY FACTOR YITW"/>
    <property type="match status" value="1"/>
</dbReference>
<protein>
    <submittedName>
        <fullName evidence="2">Aromatic ring hydroxylase</fullName>
    </submittedName>
</protein>